<dbReference type="Pfam" id="PF01408">
    <property type="entry name" value="GFO_IDH_MocA"/>
    <property type="match status" value="1"/>
</dbReference>
<dbReference type="PROSITE" id="PS51318">
    <property type="entry name" value="TAT"/>
    <property type="match status" value="1"/>
</dbReference>
<reference evidence="6" key="1">
    <citation type="journal article" date="2019" name="Int. J. Syst. Evol. Microbiol.">
        <title>The Global Catalogue of Microorganisms (GCM) 10K type strain sequencing project: providing services to taxonomists for standard genome sequencing and annotation.</title>
        <authorList>
            <consortium name="The Broad Institute Genomics Platform"/>
            <consortium name="The Broad Institute Genome Sequencing Center for Infectious Disease"/>
            <person name="Wu L."/>
            <person name="Ma J."/>
        </authorList>
    </citation>
    <scope>NUCLEOTIDE SEQUENCE [LARGE SCALE GENOMIC DNA]</scope>
    <source>
        <strain evidence="6">JCM 17759</strain>
    </source>
</reference>
<dbReference type="Pfam" id="PF22725">
    <property type="entry name" value="GFO_IDH_MocA_C3"/>
    <property type="match status" value="1"/>
</dbReference>
<dbReference type="PRINTS" id="PR01775">
    <property type="entry name" value="GLFROXRDTASE"/>
</dbReference>
<comment type="similarity">
    <text evidence="1">Belongs to the Gfo/Idh/MocA family.</text>
</comment>
<dbReference type="SUPFAM" id="SSF55347">
    <property type="entry name" value="Glyceraldehyde-3-phosphate dehydrogenase-like, C-terminal domain"/>
    <property type="match status" value="1"/>
</dbReference>
<keyword evidence="6" id="KW-1185">Reference proteome</keyword>
<dbReference type="InterPro" id="IPR050984">
    <property type="entry name" value="Gfo/Idh/MocA_domain"/>
</dbReference>
<dbReference type="InterPro" id="IPR055170">
    <property type="entry name" value="GFO_IDH_MocA-like_dom"/>
</dbReference>
<evidence type="ECO:0000259" key="4">
    <source>
        <dbReference type="Pfam" id="PF22725"/>
    </source>
</evidence>
<organism evidence="5 6">
    <name type="scientific">Novipirellula rosea</name>
    <dbReference type="NCBI Taxonomy" id="1031540"/>
    <lineage>
        <taxon>Bacteria</taxon>
        <taxon>Pseudomonadati</taxon>
        <taxon>Planctomycetota</taxon>
        <taxon>Planctomycetia</taxon>
        <taxon>Pirellulales</taxon>
        <taxon>Pirellulaceae</taxon>
        <taxon>Novipirellula</taxon>
    </lineage>
</organism>
<gene>
    <name evidence="5" type="ORF">GCM10023156_67400</name>
</gene>
<evidence type="ECO:0000256" key="1">
    <source>
        <dbReference type="ARBA" id="ARBA00010928"/>
    </source>
</evidence>
<feature type="domain" description="Gfo/Idh/MocA-like oxidoreductase N-terminal" evidence="3">
    <location>
        <begin position="35"/>
        <end position="159"/>
    </location>
</feature>
<dbReference type="SUPFAM" id="SSF51735">
    <property type="entry name" value="NAD(P)-binding Rossmann-fold domains"/>
    <property type="match status" value="1"/>
</dbReference>
<sequence>MTLSRRTMIGSTAALTASTLLTQAKTRAAEEKTTVNFALVGLGSLSTNQIAPALQKSKHAKLAGIVTGTPEKEKIWADKYSIKPENIYNYENFDKIAANKDIDVVYIVLPNGMHKEFTVRGANAGKHVLCEKPMANSSEDCRAMIAACKQNDRKLAVGYRCQFEPHHLYCRETIQSGKYGPLHAIEAGFGFKIGDPNQWRLKADLAGGGALMDVGIYALQACRFLTGEEPVAVTAQETKMDPQKFAEVDETITWTMTMPSGVNCYCSTSYAFNGINRFNAYGESGWLGLDPAYSYKGIKGQSKDGPIQFDQIDQFAAEMDAFAQCILEDRQSKVPGEEGLRDLLAIEAIYASIKTGKRTQVQKA</sequence>
<evidence type="ECO:0000256" key="2">
    <source>
        <dbReference type="ARBA" id="ARBA00023002"/>
    </source>
</evidence>
<proteinExistence type="inferred from homology"/>
<dbReference type="RefSeq" id="WP_345328040.1">
    <property type="nucleotide sequence ID" value="NZ_BAABGA010000120.1"/>
</dbReference>
<comment type="caution">
    <text evidence="5">The sequence shown here is derived from an EMBL/GenBank/DDBJ whole genome shotgun (WGS) entry which is preliminary data.</text>
</comment>
<dbReference type="Gene3D" id="3.40.50.720">
    <property type="entry name" value="NAD(P)-binding Rossmann-like Domain"/>
    <property type="match status" value="1"/>
</dbReference>
<dbReference type="Proteomes" id="UP001500840">
    <property type="component" value="Unassembled WGS sequence"/>
</dbReference>
<dbReference type="Gene3D" id="3.30.360.10">
    <property type="entry name" value="Dihydrodipicolinate Reductase, domain 2"/>
    <property type="match status" value="1"/>
</dbReference>
<accession>A0ABP8NSN9</accession>
<dbReference type="InterPro" id="IPR036291">
    <property type="entry name" value="NAD(P)-bd_dom_sf"/>
</dbReference>
<evidence type="ECO:0000313" key="6">
    <source>
        <dbReference type="Proteomes" id="UP001500840"/>
    </source>
</evidence>
<dbReference type="EMBL" id="BAABGA010000120">
    <property type="protein sequence ID" value="GAA4471949.1"/>
    <property type="molecule type" value="Genomic_DNA"/>
</dbReference>
<evidence type="ECO:0000313" key="5">
    <source>
        <dbReference type="EMBL" id="GAA4471949.1"/>
    </source>
</evidence>
<keyword evidence="2" id="KW-0560">Oxidoreductase</keyword>
<dbReference type="InterPro" id="IPR006311">
    <property type="entry name" value="TAT_signal"/>
</dbReference>
<evidence type="ECO:0000259" key="3">
    <source>
        <dbReference type="Pfam" id="PF01408"/>
    </source>
</evidence>
<feature type="domain" description="GFO/IDH/MocA-like oxidoreductase" evidence="4">
    <location>
        <begin position="169"/>
        <end position="287"/>
    </location>
</feature>
<dbReference type="InterPro" id="IPR008354">
    <property type="entry name" value="Glc-Fru_OxRdtase_bac"/>
</dbReference>
<dbReference type="InterPro" id="IPR000683">
    <property type="entry name" value="Gfo/Idh/MocA-like_OxRdtase_N"/>
</dbReference>
<dbReference type="PANTHER" id="PTHR22604">
    <property type="entry name" value="OXIDOREDUCTASES"/>
    <property type="match status" value="1"/>
</dbReference>
<protein>
    <submittedName>
        <fullName evidence="5">Gfo/Idh/MocA family oxidoreductase</fullName>
    </submittedName>
</protein>
<dbReference type="PANTHER" id="PTHR22604:SF105">
    <property type="entry name" value="TRANS-1,2-DIHYDROBENZENE-1,2-DIOL DEHYDROGENASE"/>
    <property type="match status" value="1"/>
</dbReference>
<name>A0ABP8NSN9_9BACT</name>